<feature type="compositionally biased region" description="Basic and acidic residues" evidence="1">
    <location>
        <begin position="8"/>
        <end position="20"/>
    </location>
</feature>
<accession>A0ABN8WQ31</accession>
<protein>
    <recommendedName>
        <fullName evidence="4">Gre1p</fullName>
    </recommendedName>
</protein>
<evidence type="ECO:0000256" key="1">
    <source>
        <dbReference type="SAM" id="MobiDB-lite"/>
    </source>
</evidence>
<feature type="compositionally biased region" description="Low complexity" evidence="1">
    <location>
        <begin position="53"/>
        <end position="68"/>
    </location>
</feature>
<sequence>MSNLLNKFADKLHGNDHDERYEGDDDDQTRDQRHQIHQQRELRNQGSKADAYSDQNQGNFPQQQQSQSGLGGNRQAGGNDYQQQAGDYNAGSGGTSYTKESYREFNTQGQGQADEDDDDDFLTSGQQGLNQQKQGRTRGTQSDRYQSSNIGGQERDLSGSGNDQYGKGGNQGVW</sequence>
<evidence type="ECO:0008006" key="4">
    <source>
        <dbReference type="Google" id="ProtNLM"/>
    </source>
</evidence>
<name>A0ABN8WQ31_SACUV</name>
<feature type="compositionally biased region" description="Basic and acidic residues" evidence="1">
    <location>
        <begin position="29"/>
        <end position="43"/>
    </location>
</feature>
<organism evidence="2 3">
    <name type="scientific">Saccharomyces uvarum</name>
    <name type="common">Yeast</name>
    <name type="synonym">Saccharomyces bayanus var. uvarum</name>
    <dbReference type="NCBI Taxonomy" id="230603"/>
    <lineage>
        <taxon>Eukaryota</taxon>
        <taxon>Fungi</taxon>
        <taxon>Dikarya</taxon>
        <taxon>Ascomycota</taxon>
        <taxon>Saccharomycotina</taxon>
        <taxon>Saccharomycetes</taxon>
        <taxon>Saccharomycetales</taxon>
        <taxon>Saccharomycetaceae</taxon>
        <taxon>Saccharomyces</taxon>
    </lineage>
</organism>
<dbReference type="Proteomes" id="UP001162085">
    <property type="component" value="Chromosome 16"/>
</dbReference>
<evidence type="ECO:0000313" key="3">
    <source>
        <dbReference type="Proteomes" id="UP001162085"/>
    </source>
</evidence>
<keyword evidence="3" id="KW-1185">Reference proteome</keyword>
<feature type="compositionally biased region" description="Polar residues" evidence="1">
    <location>
        <begin position="123"/>
        <end position="151"/>
    </location>
</feature>
<feature type="compositionally biased region" description="Polar residues" evidence="1">
    <location>
        <begin position="95"/>
        <end position="111"/>
    </location>
</feature>
<evidence type="ECO:0000313" key="2">
    <source>
        <dbReference type="EMBL" id="CAI4054068.1"/>
    </source>
</evidence>
<reference evidence="2" key="1">
    <citation type="submission" date="2022-10" db="EMBL/GenBank/DDBJ databases">
        <authorList>
            <person name="Byrne P K."/>
        </authorList>
    </citation>
    <scope>NUCLEOTIDE SEQUENCE</scope>
    <source>
        <strain evidence="2">ZP964</strain>
    </source>
</reference>
<dbReference type="EMBL" id="OX365943">
    <property type="protein sequence ID" value="CAI4054068.1"/>
    <property type="molecule type" value="Genomic_DNA"/>
</dbReference>
<feature type="region of interest" description="Disordered" evidence="1">
    <location>
        <begin position="1"/>
        <end position="174"/>
    </location>
</feature>
<gene>
    <name evidence="2" type="primary">SUVZ16G0630</name>
    <name evidence="2" type="ORF">SUVZ_16G0630</name>
</gene>
<proteinExistence type="predicted"/>